<dbReference type="PANTHER" id="PTHR30204">
    <property type="entry name" value="REDOX-CYCLING DRUG-SENSING TRANSCRIPTIONAL ACTIVATOR SOXR"/>
    <property type="match status" value="1"/>
</dbReference>
<dbReference type="InterPro" id="IPR047057">
    <property type="entry name" value="MerR_fam"/>
</dbReference>
<sequence>MKYTIAQVSERTGLTPHTLRYYDKEGLLPFIERSASGIRIFKESDFEWLSLISCLKNTGMQIKDIKQFIDWCSEGDSTLQNRLELFKLQKEQVNKQIEALNKHLEKINHKIEYYELACEAGTEKAVKKASSL</sequence>
<dbReference type="SMART" id="SM00422">
    <property type="entry name" value="HTH_MERR"/>
    <property type="match status" value="1"/>
</dbReference>
<dbReference type="PRINTS" id="PR00040">
    <property type="entry name" value="HTHMERR"/>
</dbReference>
<evidence type="ECO:0000256" key="4">
    <source>
        <dbReference type="ARBA" id="ARBA00023163"/>
    </source>
</evidence>
<evidence type="ECO:0000256" key="2">
    <source>
        <dbReference type="ARBA" id="ARBA00023015"/>
    </source>
</evidence>
<evidence type="ECO:0000313" key="7">
    <source>
        <dbReference type="EMBL" id="TCT17040.1"/>
    </source>
</evidence>
<dbReference type="AlphaFoldDB" id="A0A4R3MTK0"/>
<dbReference type="RefSeq" id="WP_132249603.1">
    <property type="nucleotide sequence ID" value="NZ_SMAL01000001.1"/>
</dbReference>
<reference evidence="7 8" key="1">
    <citation type="submission" date="2019-03" db="EMBL/GenBank/DDBJ databases">
        <title>Genomic Encyclopedia of Type Strains, Phase IV (KMG-IV): sequencing the most valuable type-strain genomes for metagenomic binning, comparative biology and taxonomic classification.</title>
        <authorList>
            <person name="Goeker M."/>
        </authorList>
    </citation>
    <scope>NUCLEOTIDE SEQUENCE [LARGE SCALE GENOMIC DNA]</scope>
    <source>
        <strain evidence="7 8">DSM 24629</strain>
    </source>
</reference>
<dbReference type="SUPFAM" id="SSF46955">
    <property type="entry name" value="Putative DNA-binding domain"/>
    <property type="match status" value="1"/>
</dbReference>
<evidence type="ECO:0000259" key="6">
    <source>
        <dbReference type="PROSITE" id="PS50937"/>
    </source>
</evidence>
<keyword evidence="8" id="KW-1185">Reference proteome</keyword>
<proteinExistence type="predicted"/>
<dbReference type="EMBL" id="SMAL01000001">
    <property type="protein sequence ID" value="TCT17040.1"/>
    <property type="molecule type" value="Genomic_DNA"/>
</dbReference>
<evidence type="ECO:0000256" key="5">
    <source>
        <dbReference type="SAM" id="Coils"/>
    </source>
</evidence>
<dbReference type="CDD" id="cd01109">
    <property type="entry name" value="HTH_YyaN"/>
    <property type="match status" value="1"/>
</dbReference>
<keyword evidence="5" id="KW-0175">Coiled coil</keyword>
<dbReference type="Proteomes" id="UP000294902">
    <property type="component" value="Unassembled WGS sequence"/>
</dbReference>
<dbReference type="Gene3D" id="1.10.1660.10">
    <property type="match status" value="1"/>
</dbReference>
<dbReference type="InterPro" id="IPR009061">
    <property type="entry name" value="DNA-bd_dom_put_sf"/>
</dbReference>
<gene>
    <name evidence="7" type="ORF">EDC18_101336</name>
</gene>
<keyword evidence="2" id="KW-0805">Transcription regulation</keyword>
<dbReference type="PANTHER" id="PTHR30204:SF69">
    <property type="entry name" value="MERR-FAMILY TRANSCRIPTIONAL REGULATOR"/>
    <property type="match status" value="1"/>
</dbReference>
<evidence type="ECO:0000256" key="3">
    <source>
        <dbReference type="ARBA" id="ARBA00023125"/>
    </source>
</evidence>
<comment type="caution">
    <text evidence="7">The sequence shown here is derived from an EMBL/GenBank/DDBJ whole genome shotgun (WGS) entry which is preliminary data.</text>
</comment>
<evidence type="ECO:0000256" key="1">
    <source>
        <dbReference type="ARBA" id="ARBA00022491"/>
    </source>
</evidence>
<accession>A0A4R3MTK0</accession>
<dbReference type="Pfam" id="PF13411">
    <property type="entry name" value="MerR_1"/>
    <property type="match status" value="1"/>
</dbReference>
<feature type="coiled-coil region" evidence="5">
    <location>
        <begin position="83"/>
        <end position="117"/>
    </location>
</feature>
<dbReference type="GO" id="GO:0003677">
    <property type="term" value="F:DNA binding"/>
    <property type="evidence" value="ECO:0007669"/>
    <property type="project" value="UniProtKB-KW"/>
</dbReference>
<feature type="domain" description="HTH merR-type" evidence="6">
    <location>
        <begin position="2"/>
        <end position="71"/>
    </location>
</feature>
<name>A0A4R3MTK0_9FIRM</name>
<keyword evidence="1" id="KW-0678">Repressor</keyword>
<keyword evidence="4" id="KW-0804">Transcription</keyword>
<evidence type="ECO:0000313" key="8">
    <source>
        <dbReference type="Proteomes" id="UP000294902"/>
    </source>
</evidence>
<organism evidence="7 8">
    <name type="scientific">Natranaerovirga pectinivora</name>
    <dbReference type="NCBI Taxonomy" id="682400"/>
    <lineage>
        <taxon>Bacteria</taxon>
        <taxon>Bacillati</taxon>
        <taxon>Bacillota</taxon>
        <taxon>Clostridia</taxon>
        <taxon>Lachnospirales</taxon>
        <taxon>Natranaerovirgaceae</taxon>
        <taxon>Natranaerovirga</taxon>
    </lineage>
</organism>
<protein>
    <submittedName>
        <fullName evidence="7">DNA-binding transcriptional MerR regulator</fullName>
    </submittedName>
</protein>
<dbReference type="PROSITE" id="PS00552">
    <property type="entry name" value="HTH_MERR_1"/>
    <property type="match status" value="1"/>
</dbReference>
<dbReference type="InterPro" id="IPR000551">
    <property type="entry name" value="MerR-type_HTH_dom"/>
</dbReference>
<dbReference type="GO" id="GO:0003700">
    <property type="term" value="F:DNA-binding transcription factor activity"/>
    <property type="evidence" value="ECO:0007669"/>
    <property type="project" value="InterPro"/>
</dbReference>
<dbReference type="PROSITE" id="PS50937">
    <property type="entry name" value="HTH_MERR_2"/>
    <property type="match status" value="1"/>
</dbReference>
<keyword evidence="3 7" id="KW-0238">DNA-binding</keyword>
<dbReference type="OrthoDB" id="9811174at2"/>